<dbReference type="Pfam" id="PF06996">
    <property type="entry name" value="T6SS_TssG"/>
    <property type="match status" value="1"/>
</dbReference>
<dbReference type="RefSeq" id="WP_085225216.1">
    <property type="nucleotide sequence ID" value="NZ_BSQD01000002.1"/>
</dbReference>
<dbReference type="EMBL" id="FXAH01000002">
    <property type="protein sequence ID" value="SMF09203.1"/>
    <property type="molecule type" value="Genomic_DNA"/>
</dbReference>
<keyword evidence="3" id="KW-1185">Reference proteome</keyword>
<evidence type="ECO:0000313" key="2">
    <source>
        <dbReference type="EMBL" id="SMF09203.1"/>
    </source>
</evidence>
<proteinExistence type="predicted"/>
<dbReference type="STRING" id="28094.SAMN06295900_102418"/>
<feature type="compositionally biased region" description="Basic and acidic residues" evidence="1">
    <location>
        <begin position="311"/>
        <end position="322"/>
    </location>
</feature>
<dbReference type="PANTHER" id="PTHR35564">
    <property type="match status" value="1"/>
</dbReference>
<dbReference type="OrthoDB" id="1523296at2"/>
<feature type="region of interest" description="Disordered" evidence="1">
    <location>
        <begin position="311"/>
        <end position="361"/>
    </location>
</feature>
<reference evidence="3" key="1">
    <citation type="submission" date="2017-04" db="EMBL/GenBank/DDBJ databases">
        <authorList>
            <person name="Varghese N."/>
            <person name="Submissions S."/>
        </authorList>
    </citation>
    <scope>NUCLEOTIDE SEQUENCE [LARGE SCALE GENOMIC DNA]</scope>
    <source>
        <strain evidence="3">Ballard 720</strain>
    </source>
</reference>
<feature type="compositionally biased region" description="Basic and acidic residues" evidence="1">
    <location>
        <begin position="343"/>
        <end position="358"/>
    </location>
</feature>
<dbReference type="Proteomes" id="UP000192911">
    <property type="component" value="Unassembled WGS sequence"/>
</dbReference>
<organism evidence="2 3">
    <name type="scientific">Trinickia caryophylli</name>
    <name type="common">Paraburkholderia caryophylli</name>
    <dbReference type="NCBI Taxonomy" id="28094"/>
    <lineage>
        <taxon>Bacteria</taxon>
        <taxon>Pseudomonadati</taxon>
        <taxon>Pseudomonadota</taxon>
        <taxon>Betaproteobacteria</taxon>
        <taxon>Burkholderiales</taxon>
        <taxon>Burkholderiaceae</taxon>
        <taxon>Trinickia</taxon>
    </lineage>
</organism>
<sequence>MATDRRGSAASIEACLFSEPDRFDVFQLVRLLRIRDSSRPDAAAALKRRLRWRLMSGEADTRSFVRFARRLRFSAELSAAFPGRELTACTIMPQQGAGHDRRGRTVPALPAPLAPGEHEVVELKTPNYCVASELGPLPEPFLEWVRERTRDDDRTFAAFLDLFNHRIHVLRHQLKAMQDVALDYALPQDTLQADYLASLAGIASLNAEAQLALPRRAWLGMAATLADPRRAAAPALAALRQYLGAPRARLVPLVGNWRARSSTSWMALGQASTLGGDAVLGTRVWNQMASVYLRVPDIDYGRLCALLPPRREESGEPAHGVDARGPAWPAERNEGAGEAGASRAREPEPDPQREERSSPIDGYEGLAQMVRLLFDRRVDCIVALTTDARHLPPSVLTATPGVGATAPSAPALNGALADGVPYRGLLLGQTAWLAGKGGAAGGRRHVRYTIAADPSGAAA</sequence>
<protein>
    <submittedName>
        <fullName evidence="2">Type VI secretion system protein ImpH</fullName>
    </submittedName>
</protein>
<dbReference type="InterPro" id="IPR010732">
    <property type="entry name" value="T6SS_TssG-like"/>
</dbReference>
<dbReference type="AlphaFoldDB" id="A0A1X7D5F1"/>
<name>A0A1X7D5F1_TRICW</name>
<evidence type="ECO:0000313" key="3">
    <source>
        <dbReference type="Proteomes" id="UP000192911"/>
    </source>
</evidence>
<accession>A0A1X7D5F1</accession>
<gene>
    <name evidence="2" type="ORF">SAMN06295900_102418</name>
</gene>
<dbReference type="PANTHER" id="PTHR35564:SF4">
    <property type="entry name" value="CYTOPLASMIC PROTEIN"/>
    <property type="match status" value="1"/>
</dbReference>
<dbReference type="GeneID" id="95552262"/>
<evidence type="ECO:0000256" key="1">
    <source>
        <dbReference type="SAM" id="MobiDB-lite"/>
    </source>
</evidence>